<organism evidence="1 2">
    <name type="scientific">Hydrobacter penzbergensis</name>
    <dbReference type="NCBI Taxonomy" id="1235997"/>
    <lineage>
        <taxon>Bacteria</taxon>
        <taxon>Pseudomonadati</taxon>
        <taxon>Bacteroidota</taxon>
        <taxon>Chitinophagia</taxon>
        <taxon>Chitinophagales</taxon>
        <taxon>Chitinophagaceae</taxon>
        <taxon>Hydrobacter</taxon>
    </lineage>
</organism>
<dbReference type="InterPro" id="IPR011990">
    <property type="entry name" value="TPR-like_helical_dom_sf"/>
</dbReference>
<evidence type="ECO:0000313" key="2">
    <source>
        <dbReference type="Proteomes" id="UP000198711"/>
    </source>
</evidence>
<dbReference type="Gene3D" id="1.25.40.390">
    <property type="match status" value="2"/>
</dbReference>
<proteinExistence type="predicted"/>
<dbReference type="Pfam" id="PF12771">
    <property type="entry name" value="SusD-like_2"/>
    <property type="match status" value="1"/>
</dbReference>
<evidence type="ECO:0000313" key="1">
    <source>
        <dbReference type="EMBL" id="SDX30957.1"/>
    </source>
</evidence>
<sequence length="549" mass="59872">MIYCSVVLLLASCNKLNSDFNGLLNNPNQPNTASADVDLYLNSIQLNFANFYSGLSNLGAQLTRMETMFGPTYNAAYQPQTTDGTWTTAYAALFTNVNAMIPVAYSQKKNIHVGIGKVLKAYTLMTLVDYFGDVPYSQANKGIANTNPALDKGKAVYDSAVALLNSAITDLSSNGPTPTNDIFYGGNRANWSTLAKTLKLKAYMNYRLADAATATTNITALLSENDLVNSTSQDFQYQYGSKSLAPDSRHPKYAGNYTPTGSSDYLGNYFMWTMVTEKGLIDPRTRYYFYRQTTDITAAITDPVTLQFTQPCRFQAYPSNYPSGTVFCMVSNGYFGRDHGDNSGTPPDNQLKTTWGVYPAGGQFDANQNVAVKPGIGGLGQGILPIWISAFTDFLKAEAVLTLNASGDGRALTLSGINKSISKVMAFPSSVGVTPTASFVPSQSTINNYTSFVGNAYDGAATLNDKLAVVAKEFYISAWGNGIESYNLYRRLGSQAIKMQPALQPNPGSFIRSFFYPAVYVNYNNTAKQKTDLTTQVFWDTNPKTGWVY</sequence>
<dbReference type="SUPFAM" id="SSF48452">
    <property type="entry name" value="TPR-like"/>
    <property type="match status" value="1"/>
</dbReference>
<dbReference type="Proteomes" id="UP000198711">
    <property type="component" value="Unassembled WGS sequence"/>
</dbReference>
<dbReference type="AlphaFoldDB" id="A0A8X8IEB6"/>
<keyword evidence="2" id="KW-1185">Reference proteome</keyword>
<protein>
    <submittedName>
        <fullName evidence="1">Starch-binding associating with outer membrane</fullName>
    </submittedName>
</protein>
<comment type="caution">
    <text evidence="1">The sequence shown here is derived from an EMBL/GenBank/DDBJ whole genome shotgun (WGS) entry which is preliminary data.</text>
</comment>
<dbReference type="EMBL" id="FNNO01000013">
    <property type="protein sequence ID" value="SDX30957.1"/>
    <property type="molecule type" value="Genomic_DNA"/>
</dbReference>
<dbReference type="InterPro" id="IPR041662">
    <property type="entry name" value="SusD-like_2"/>
</dbReference>
<gene>
    <name evidence="1" type="ORF">SAMN05444410_11316</name>
</gene>
<reference evidence="1 2" key="1">
    <citation type="submission" date="2016-10" db="EMBL/GenBank/DDBJ databases">
        <authorList>
            <person name="Varghese N."/>
            <person name="Submissions S."/>
        </authorList>
    </citation>
    <scope>NUCLEOTIDE SEQUENCE [LARGE SCALE GENOMIC DNA]</scope>
    <source>
        <strain evidence="1 2">DSM 25353</strain>
    </source>
</reference>
<accession>A0A8X8IEB6</accession>
<name>A0A8X8IEB6_9BACT</name>